<proteinExistence type="predicted"/>
<feature type="compositionally biased region" description="Basic and acidic residues" evidence="1">
    <location>
        <begin position="14"/>
        <end position="24"/>
    </location>
</feature>
<evidence type="ECO:0000313" key="2">
    <source>
        <dbReference type="EMBL" id="KAF6005721.1"/>
    </source>
</evidence>
<feature type="compositionally biased region" description="Low complexity" evidence="1">
    <location>
        <begin position="1"/>
        <end position="13"/>
    </location>
</feature>
<evidence type="ECO:0000313" key="3">
    <source>
        <dbReference type="EMBL" id="VUG19165.1"/>
    </source>
</evidence>
<sequence>MVSSSSEGSTPGSEKNRTIPEKPDVQATKPFTNKNQATQSDSKITRLSHVIIKSTLTGVLYGALFSIPTDLLLRWKSPLYRSFGNRIRIFYNTIVLTYAASFVTETNVRKLEAQMRAEEAEKRKKLIEWSVEHGVYTGAEEGYYPEKK</sequence>
<dbReference type="EMBL" id="JABCYN010000057">
    <property type="protein sequence ID" value="KAF6005721.1"/>
    <property type="molecule type" value="Genomic_DNA"/>
</dbReference>
<organism evidence="3 4">
    <name type="scientific">Dekkera bruxellensis</name>
    <name type="common">Brettanomyces custersii</name>
    <dbReference type="NCBI Taxonomy" id="5007"/>
    <lineage>
        <taxon>Eukaryota</taxon>
        <taxon>Fungi</taxon>
        <taxon>Dikarya</taxon>
        <taxon>Ascomycota</taxon>
        <taxon>Saccharomycotina</taxon>
        <taxon>Pichiomycetes</taxon>
        <taxon>Pichiales</taxon>
        <taxon>Pichiaceae</taxon>
        <taxon>Brettanomyces</taxon>
    </lineage>
</organism>
<dbReference type="AlphaFoldDB" id="A0A7D9H5X2"/>
<evidence type="ECO:0000313" key="5">
    <source>
        <dbReference type="Proteomes" id="UP000568158"/>
    </source>
</evidence>
<accession>A0A7D9H5X2</accession>
<dbReference type="Proteomes" id="UP000478008">
    <property type="component" value="Unassembled WGS sequence"/>
</dbReference>
<feature type="compositionally biased region" description="Polar residues" evidence="1">
    <location>
        <begin position="29"/>
        <end position="40"/>
    </location>
</feature>
<evidence type="ECO:0000313" key="4">
    <source>
        <dbReference type="Proteomes" id="UP000478008"/>
    </source>
</evidence>
<gene>
    <name evidence="3" type="ORF">DEBR0S4_12068G</name>
    <name evidence="2" type="ORF">HII12_005295</name>
</gene>
<name>A0A7D9H5X2_DEKBR</name>
<protein>
    <submittedName>
        <fullName evidence="3">DEBR0S4_12068g1_1</fullName>
    </submittedName>
</protein>
<evidence type="ECO:0000256" key="1">
    <source>
        <dbReference type="SAM" id="MobiDB-lite"/>
    </source>
</evidence>
<dbReference type="EMBL" id="CABFWN010000004">
    <property type="protein sequence ID" value="VUG19165.1"/>
    <property type="molecule type" value="Genomic_DNA"/>
</dbReference>
<feature type="region of interest" description="Disordered" evidence="1">
    <location>
        <begin position="1"/>
        <end position="40"/>
    </location>
</feature>
<reference evidence="2 5" key="2">
    <citation type="journal article" date="2020" name="Appl. Microbiol. Biotechnol.">
        <title>Targeted gene deletion in Brettanomyces bruxellensis with an expression-free CRISPR-Cas9 system.</title>
        <authorList>
            <person name="Varela C."/>
            <person name="Bartel C."/>
            <person name="Onetto C."/>
            <person name="Borneman A."/>
        </authorList>
    </citation>
    <scope>NUCLEOTIDE SEQUENCE [LARGE SCALE GENOMIC DNA]</scope>
    <source>
        <strain evidence="2 5">AWRI1613</strain>
    </source>
</reference>
<dbReference type="Proteomes" id="UP000568158">
    <property type="component" value="Unassembled WGS sequence"/>
</dbReference>
<reference evidence="3 4" key="1">
    <citation type="submission" date="2019-07" db="EMBL/GenBank/DDBJ databases">
        <authorList>
            <person name="Friedrich A."/>
            <person name="Schacherer J."/>
        </authorList>
    </citation>
    <scope>NUCLEOTIDE SEQUENCE [LARGE SCALE GENOMIC DNA]</scope>
</reference>
<keyword evidence="4" id="KW-1185">Reference proteome</keyword>